<dbReference type="AlphaFoldDB" id="A0A165XJL1"/>
<name>A0A165XJL1_9HYPH</name>
<dbReference type="EMBL" id="LMCB01000029">
    <property type="protein sequence ID" value="KZL17769.1"/>
    <property type="molecule type" value="Genomic_DNA"/>
</dbReference>
<dbReference type="STRING" id="989403.SAMN05421798_101264"/>
<feature type="region of interest" description="Disordered" evidence="1">
    <location>
        <begin position="1"/>
        <end position="28"/>
    </location>
</feature>
<dbReference type="RefSeq" id="WP_068007104.1">
    <property type="nucleotide sequence ID" value="NZ_FOFM01000001.1"/>
</dbReference>
<comment type="caution">
    <text evidence="2">The sequence shown here is derived from an EMBL/GenBank/DDBJ whole genome shotgun (WGS) entry which is preliminary data.</text>
</comment>
<dbReference type="OrthoDB" id="7871570at2"/>
<proteinExistence type="predicted"/>
<gene>
    <name evidence="2" type="ORF">PsAD2_02886</name>
</gene>
<evidence type="ECO:0000313" key="3">
    <source>
        <dbReference type="Proteomes" id="UP000076577"/>
    </source>
</evidence>
<organism evidence="2 3">
    <name type="scientific">Pseudovibrio axinellae</name>
    <dbReference type="NCBI Taxonomy" id="989403"/>
    <lineage>
        <taxon>Bacteria</taxon>
        <taxon>Pseudomonadati</taxon>
        <taxon>Pseudomonadota</taxon>
        <taxon>Alphaproteobacteria</taxon>
        <taxon>Hyphomicrobiales</taxon>
        <taxon>Stappiaceae</taxon>
        <taxon>Pseudovibrio</taxon>
    </lineage>
</organism>
<evidence type="ECO:0000313" key="2">
    <source>
        <dbReference type="EMBL" id="KZL17769.1"/>
    </source>
</evidence>
<accession>A0A165XJL1</accession>
<sequence length="151" mass="16510">MSELHDNAHQELVPSTAKPIGQDVEPSSEETDAYILPEDYIALSKSINRVDALLEAENGALLGKDDIDLEESAYLKGRAMLDLDMAGKVVGPENLPSEIVVRLQDLQEKLTVNLKLLSTQLNAVRDVSGILSKVMKEQDSDGTYESLVGSW</sequence>
<keyword evidence="3" id="KW-1185">Reference proteome</keyword>
<reference evidence="2 3" key="1">
    <citation type="journal article" date="2016" name="Front. Microbiol.">
        <title>Comparative Genomic Analysis Reveals a Diverse Repertoire of Genes Involved in Prokaryote-Eukaryote Interactions within the Pseudovibrio Genus.</title>
        <authorList>
            <person name="Romano S."/>
            <person name="Fernandez-Guerra A."/>
            <person name="Reen F.J."/>
            <person name="Glockner F.O."/>
            <person name="Crowley S.P."/>
            <person name="O'Sullivan O."/>
            <person name="Cotter P.D."/>
            <person name="Adams C."/>
            <person name="Dobson A.D."/>
            <person name="O'Gara F."/>
        </authorList>
    </citation>
    <scope>NUCLEOTIDE SEQUENCE [LARGE SCALE GENOMIC DNA]</scope>
    <source>
        <strain evidence="2 3">Ad2</strain>
    </source>
</reference>
<dbReference type="Proteomes" id="UP000076577">
    <property type="component" value="Unassembled WGS sequence"/>
</dbReference>
<dbReference type="PATRIC" id="fig|989403.3.peg.3096"/>
<evidence type="ECO:0000256" key="1">
    <source>
        <dbReference type="SAM" id="MobiDB-lite"/>
    </source>
</evidence>
<protein>
    <submittedName>
        <fullName evidence="2">Uncharacterized protein</fullName>
    </submittedName>
</protein>